<evidence type="ECO:0000256" key="4">
    <source>
        <dbReference type="ARBA" id="ARBA00022989"/>
    </source>
</evidence>
<feature type="transmembrane region" description="Helical" evidence="6">
    <location>
        <begin position="439"/>
        <end position="458"/>
    </location>
</feature>
<feature type="transmembrane region" description="Helical" evidence="6">
    <location>
        <begin position="493"/>
        <end position="511"/>
    </location>
</feature>
<dbReference type="InterPro" id="IPR050833">
    <property type="entry name" value="Poly_Biosynth_Transport"/>
</dbReference>
<gene>
    <name evidence="7" type="ORF">M6D93_16400</name>
</gene>
<dbReference type="PANTHER" id="PTHR30250:SF11">
    <property type="entry name" value="O-ANTIGEN TRANSPORTER-RELATED"/>
    <property type="match status" value="1"/>
</dbReference>
<organism evidence="7 8">
    <name type="scientific">Jatrophihabitans telluris</name>
    <dbReference type="NCBI Taxonomy" id="2038343"/>
    <lineage>
        <taxon>Bacteria</taxon>
        <taxon>Bacillati</taxon>
        <taxon>Actinomycetota</taxon>
        <taxon>Actinomycetes</taxon>
        <taxon>Jatrophihabitantales</taxon>
        <taxon>Jatrophihabitantaceae</taxon>
        <taxon>Jatrophihabitans</taxon>
    </lineage>
</organism>
<feature type="transmembrane region" description="Helical" evidence="6">
    <location>
        <begin position="413"/>
        <end position="433"/>
    </location>
</feature>
<feature type="transmembrane region" description="Helical" evidence="6">
    <location>
        <begin position="172"/>
        <end position="195"/>
    </location>
</feature>
<sequence length="539" mass="56543">MNSTEMNRGPGTPGSVHLAETAETAVLPVLPDGAEAVLPDGADHVPPSGLSASDKPNADSSSLFGRGLLYVVVWSLQTVVATIISPVLAYVLGPTEFGHLASSIALYQVLIALGVLGLDQAVSLHRVRADEDGPARGLVATGMVIAFGFTLLVGLTSPLWAAGLGFGHVNSLLIATILWTAPGGTIQIMLALLLAEDRLRPFTFISALSAVGSQLCGVVLIIVFGHTASVYAWGGVISLFATLPLGIIATRPLLRGIFAWHVTRAALKLGLPIALSGLATFVLNAGDRIIVQRDLGAAETGRYQVAYTVGSTVVLLLGFVGRSWTPRFAAIADETVRRRLLGRSRDQIYRLLVPMILGLTLAAPIALRLVAPASFRPGTLLLVVFLVAVAAFPVTAGGATGRALISVGRTRPLATATVTAAVVNVVLNIIFVPSVGIEGSAAATVIAFAVQALLQRAAIGRSPWPRTEPLLWASMFVAIAVSAASVALPQTPLWNVIRLVVALLCFPWFLVRLRSARNSDQVVSGRHAAPSRRFLTRRA</sequence>
<accession>A0ABY4QWX7</accession>
<dbReference type="EMBL" id="CP097332">
    <property type="protein sequence ID" value="UQX87868.1"/>
    <property type="molecule type" value="Genomic_DNA"/>
</dbReference>
<feature type="transmembrane region" description="Helical" evidence="6">
    <location>
        <begin position="379"/>
        <end position="401"/>
    </location>
</feature>
<evidence type="ECO:0000256" key="2">
    <source>
        <dbReference type="ARBA" id="ARBA00022475"/>
    </source>
</evidence>
<proteinExistence type="predicted"/>
<keyword evidence="3 6" id="KW-0812">Transmembrane</keyword>
<evidence type="ECO:0000313" key="7">
    <source>
        <dbReference type="EMBL" id="UQX87868.1"/>
    </source>
</evidence>
<dbReference type="RefSeq" id="WP_249770817.1">
    <property type="nucleotide sequence ID" value="NZ_CP097332.1"/>
</dbReference>
<evidence type="ECO:0000256" key="5">
    <source>
        <dbReference type="ARBA" id="ARBA00023136"/>
    </source>
</evidence>
<keyword evidence="4 6" id="KW-1133">Transmembrane helix</keyword>
<feature type="transmembrane region" description="Helical" evidence="6">
    <location>
        <begin position="230"/>
        <end position="254"/>
    </location>
</feature>
<reference evidence="7" key="1">
    <citation type="journal article" date="2018" name="Int. J. Syst. Evol. Microbiol.">
        <title>Jatrophihabitans telluris sp. nov., isolated from sediment soil of lava forest wetlands and the emended description of the genus Jatrophihabitans.</title>
        <authorList>
            <person name="Lee K.C."/>
            <person name="Suh M.K."/>
            <person name="Eom M.K."/>
            <person name="Kim K.K."/>
            <person name="Kim J.S."/>
            <person name="Kim D.S."/>
            <person name="Ko S.H."/>
            <person name="Shin Y.K."/>
            <person name="Lee J.S."/>
        </authorList>
    </citation>
    <scope>NUCLEOTIDE SEQUENCE</scope>
    <source>
        <strain evidence="7">N237</strain>
    </source>
</reference>
<feature type="transmembrane region" description="Helical" evidence="6">
    <location>
        <begin position="303"/>
        <end position="321"/>
    </location>
</feature>
<evidence type="ECO:0000256" key="6">
    <source>
        <dbReference type="SAM" id="Phobius"/>
    </source>
</evidence>
<keyword evidence="5 6" id="KW-0472">Membrane</keyword>
<evidence type="ECO:0000256" key="1">
    <source>
        <dbReference type="ARBA" id="ARBA00004651"/>
    </source>
</evidence>
<protein>
    <submittedName>
        <fullName evidence="7">Oligosaccharide flippase family protein</fullName>
    </submittedName>
</protein>
<feature type="transmembrane region" description="Helical" evidence="6">
    <location>
        <begin position="202"/>
        <end position="224"/>
    </location>
</feature>
<feature type="transmembrane region" description="Helical" evidence="6">
    <location>
        <begin position="348"/>
        <end position="367"/>
    </location>
</feature>
<feature type="transmembrane region" description="Helical" evidence="6">
    <location>
        <begin position="68"/>
        <end position="91"/>
    </location>
</feature>
<evidence type="ECO:0000256" key="3">
    <source>
        <dbReference type="ARBA" id="ARBA00022692"/>
    </source>
</evidence>
<comment type="subcellular location">
    <subcellularLocation>
        <location evidence="1">Cell membrane</location>
        <topology evidence="1">Multi-pass membrane protein</topology>
    </subcellularLocation>
</comment>
<evidence type="ECO:0000313" key="8">
    <source>
        <dbReference type="Proteomes" id="UP001056336"/>
    </source>
</evidence>
<name>A0ABY4QWX7_9ACTN</name>
<feature type="transmembrane region" description="Helical" evidence="6">
    <location>
        <begin position="470"/>
        <end position="487"/>
    </location>
</feature>
<dbReference type="PANTHER" id="PTHR30250">
    <property type="entry name" value="PST FAMILY PREDICTED COLANIC ACID TRANSPORTER"/>
    <property type="match status" value="1"/>
</dbReference>
<feature type="transmembrane region" description="Helical" evidence="6">
    <location>
        <begin position="97"/>
        <end position="118"/>
    </location>
</feature>
<feature type="transmembrane region" description="Helical" evidence="6">
    <location>
        <begin position="138"/>
        <end position="160"/>
    </location>
</feature>
<keyword evidence="2" id="KW-1003">Cell membrane</keyword>
<dbReference type="Pfam" id="PF13440">
    <property type="entry name" value="Polysacc_synt_3"/>
    <property type="match status" value="1"/>
</dbReference>
<feature type="transmembrane region" description="Helical" evidence="6">
    <location>
        <begin position="266"/>
        <end position="283"/>
    </location>
</feature>
<dbReference type="Proteomes" id="UP001056336">
    <property type="component" value="Chromosome"/>
</dbReference>
<reference evidence="7" key="2">
    <citation type="submission" date="2022-05" db="EMBL/GenBank/DDBJ databases">
        <authorList>
            <person name="Kim J.-S."/>
            <person name="Lee K."/>
            <person name="Suh M."/>
            <person name="Eom M."/>
            <person name="Kim J.-S."/>
            <person name="Kim D.-S."/>
            <person name="Ko S.-H."/>
            <person name="Shin Y."/>
            <person name="Lee J.-S."/>
        </authorList>
    </citation>
    <scope>NUCLEOTIDE SEQUENCE</scope>
    <source>
        <strain evidence="7">N237</strain>
    </source>
</reference>
<keyword evidence="8" id="KW-1185">Reference proteome</keyword>